<evidence type="ECO:0000313" key="3">
    <source>
        <dbReference type="Proteomes" id="UP001428341"/>
    </source>
</evidence>
<evidence type="ECO:0000256" key="1">
    <source>
        <dbReference type="SAM" id="Phobius"/>
    </source>
</evidence>
<sequence length="187" mass="21965">MRYTWRRKLEFRSLEAVITRALHVNFWKLHLGCYTLLNAADSGLGQQLKESRPQCPSVATPCFPSWEDVLQLLYLLCFFFLCFSATIFLGCRRRQFIDEDDRNLSIQMQGVFLSEEFDGKGISSVRAFSQQTRGKWQRQRAALGAGSRLSWQRPAAAVLKPRSKQRQRQRFNWRWQQFKVRVRGSIP</sequence>
<keyword evidence="1" id="KW-0812">Transmembrane</keyword>
<keyword evidence="1" id="KW-0472">Membrane</keyword>
<protein>
    <submittedName>
        <fullName evidence="2">Uncharacterized protein</fullName>
    </submittedName>
</protein>
<gene>
    <name evidence="2" type="ORF">WN944_006985</name>
</gene>
<comment type="caution">
    <text evidence="2">The sequence shown here is derived from an EMBL/GenBank/DDBJ whole genome shotgun (WGS) entry which is preliminary data.</text>
</comment>
<reference evidence="2 3" key="1">
    <citation type="submission" date="2024-05" db="EMBL/GenBank/DDBJ databases">
        <title>Haplotype-resolved chromosome-level genome assembly of Huyou (Citrus changshanensis).</title>
        <authorList>
            <person name="Miao C."/>
            <person name="Chen W."/>
            <person name="Wu Y."/>
            <person name="Wang L."/>
            <person name="Zhao S."/>
            <person name="Grierson D."/>
            <person name="Xu C."/>
            <person name="Chen K."/>
        </authorList>
    </citation>
    <scope>NUCLEOTIDE SEQUENCE [LARGE SCALE GENOMIC DNA]</scope>
    <source>
        <strain evidence="2">01-14</strain>
        <tissue evidence="2">Leaf</tissue>
    </source>
</reference>
<dbReference type="Proteomes" id="UP001428341">
    <property type="component" value="Unassembled WGS sequence"/>
</dbReference>
<organism evidence="2 3">
    <name type="scientific">Citrus x changshan-huyou</name>
    <dbReference type="NCBI Taxonomy" id="2935761"/>
    <lineage>
        <taxon>Eukaryota</taxon>
        <taxon>Viridiplantae</taxon>
        <taxon>Streptophyta</taxon>
        <taxon>Embryophyta</taxon>
        <taxon>Tracheophyta</taxon>
        <taxon>Spermatophyta</taxon>
        <taxon>Magnoliopsida</taxon>
        <taxon>eudicotyledons</taxon>
        <taxon>Gunneridae</taxon>
        <taxon>Pentapetalae</taxon>
        <taxon>rosids</taxon>
        <taxon>malvids</taxon>
        <taxon>Sapindales</taxon>
        <taxon>Rutaceae</taxon>
        <taxon>Aurantioideae</taxon>
        <taxon>Citrus</taxon>
    </lineage>
</organism>
<evidence type="ECO:0000313" key="2">
    <source>
        <dbReference type="EMBL" id="KAK9214982.1"/>
    </source>
</evidence>
<dbReference type="AlphaFoldDB" id="A0AAP0QXN0"/>
<dbReference type="EMBL" id="JBCGBO010000003">
    <property type="protein sequence ID" value="KAK9214982.1"/>
    <property type="molecule type" value="Genomic_DNA"/>
</dbReference>
<name>A0AAP0QXN0_9ROSI</name>
<accession>A0AAP0QXN0</accession>
<feature type="transmembrane region" description="Helical" evidence="1">
    <location>
        <begin position="72"/>
        <end position="91"/>
    </location>
</feature>
<keyword evidence="3" id="KW-1185">Reference proteome</keyword>
<proteinExistence type="predicted"/>
<keyword evidence="1" id="KW-1133">Transmembrane helix</keyword>